<dbReference type="Proteomes" id="UP000649617">
    <property type="component" value="Unassembled WGS sequence"/>
</dbReference>
<feature type="compositionally biased region" description="Polar residues" evidence="1">
    <location>
        <begin position="20"/>
        <end position="33"/>
    </location>
</feature>
<protein>
    <submittedName>
        <fullName evidence="2">Uncharacterized protein</fullName>
    </submittedName>
</protein>
<keyword evidence="3" id="KW-1185">Reference proteome</keyword>
<evidence type="ECO:0000313" key="2">
    <source>
        <dbReference type="EMBL" id="CAE7678044.1"/>
    </source>
</evidence>
<dbReference type="EMBL" id="CAJNIZ010044094">
    <property type="protein sequence ID" value="CAE7678044.1"/>
    <property type="molecule type" value="Genomic_DNA"/>
</dbReference>
<dbReference type="OrthoDB" id="407954at2759"/>
<proteinExistence type="predicted"/>
<sequence length="508" mass="55316">MSLAYVKASSDGLPTRQAARPSSSGPSGRTFSPTRRRAGNHHRSSSAAGERRGDGWNRPPSPCRLRLAAERPDWAVTWPPNKEAAPAPGASEVLAALSAELAKVAPSAVGSVGTWTVCNTVQVKGGITDDAQLMASVLRDVLYNFFTGYYEKGVPTSPQRTAERKKNCLDSISRVLHAVVGPGDLLSSDLRADFAEEAYAAWGSCKGCIAAKAEMLPPKGTNFVEYNHDEIEHDFVTKSPFRDFAHAIVNRQEKLDETFFDEVLQRLKAYHADKPELGEYEFKAMAVELNTIASLCAGVRAFCAATGYTPPPLPAKPVPCKPGRFRLVSDYSTGVMPTDRSVSWVPTLPSAQLREDVSERYGIDRALWTFAGDNPTGPTSKASSAPLTCWEFLKFMDVMYLPVSDAPRFLRVPGKDRTLNRGQLEVAAANYTTGNVDRIRVAREALLAASNEHALLDTAGIIAFFATITTVVDFAGHYSTQLLKMLDKIATVISSGRIMRKYVCCQTV</sequence>
<evidence type="ECO:0000256" key="1">
    <source>
        <dbReference type="SAM" id="MobiDB-lite"/>
    </source>
</evidence>
<comment type="caution">
    <text evidence="2">The sequence shown here is derived from an EMBL/GenBank/DDBJ whole genome shotgun (WGS) entry which is preliminary data.</text>
</comment>
<name>A0A812WC85_SYMPI</name>
<dbReference type="AlphaFoldDB" id="A0A812WC85"/>
<reference evidence="2" key="1">
    <citation type="submission" date="2021-02" db="EMBL/GenBank/DDBJ databases">
        <authorList>
            <person name="Dougan E. K."/>
            <person name="Rhodes N."/>
            <person name="Thang M."/>
            <person name="Chan C."/>
        </authorList>
    </citation>
    <scope>NUCLEOTIDE SEQUENCE</scope>
</reference>
<organism evidence="2 3">
    <name type="scientific">Symbiodinium pilosum</name>
    <name type="common">Dinoflagellate</name>
    <dbReference type="NCBI Taxonomy" id="2952"/>
    <lineage>
        <taxon>Eukaryota</taxon>
        <taxon>Sar</taxon>
        <taxon>Alveolata</taxon>
        <taxon>Dinophyceae</taxon>
        <taxon>Suessiales</taxon>
        <taxon>Symbiodiniaceae</taxon>
        <taxon>Symbiodinium</taxon>
    </lineage>
</organism>
<feature type="region of interest" description="Disordered" evidence="1">
    <location>
        <begin position="1"/>
        <end position="64"/>
    </location>
</feature>
<feature type="compositionally biased region" description="Basic residues" evidence="1">
    <location>
        <begin position="34"/>
        <end position="44"/>
    </location>
</feature>
<gene>
    <name evidence="2" type="ORF">SPIL2461_LOCUS18829</name>
</gene>
<accession>A0A812WC85</accession>
<evidence type="ECO:0000313" key="3">
    <source>
        <dbReference type="Proteomes" id="UP000649617"/>
    </source>
</evidence>